<accession>A0A1E5W271</accession>
<dbReference type="Pfam" id="PF01554">
    <property type="entry name" value="MatE"/>
    <property type="match status" value="1"/>
</dbReference>
<feature type="transmembrane region" description="Helical" evidence="3">
    <location>
        <begin position="65"/>
        <end position="89"/>
    </location>
</feature>
<dbReference type="GO" id="GO:0016020">
    <property type="term" value="C:membrane"/>
    <property type="evidence" value="ECO:0007669"/>
    <property type="project" value="InterPro"/>
</dbReference>
<evidence type="ECO:0000256" key="1">
    <source>
        <dbReference type="ARBA" id="ARBA00010199"/>
    </source>
</evidence>
<dbReference type="GO" id="GO:0015297">
    <property type="term" value="F:antiporter activity"/>
    <property type="evidence" value="ECO:0007669"/>
    <property type="project" value="InterPro"/>
</dbReference>
<comment type="similarity">
    <text evidence="1">Belongs to the multi antimicrobial extrusion (MATE) (TC 2.A.66.1) family.</text>
</comment>
<feature type="region of interest" description="Disordered" evidence="2">
    <location>
        <begin position="114"/>
        <end position="143"/>
    </location>
</feature>
<dbReference type="Proteomes" id="UP000095767">
    <property type="component" value="Unassembled WGS sequence"/>
</dbReference>
<evidence type="ECO:0000313" key="5">
    <source>
        <dbReference type="Proteomes" id="UP000095767"/>
    </source>
</evidence>
<proteinExistence type="inferred from homology"/>
<keyword evidence="3" id="KW-0812">Transmembrane</keyword>
<organism evidence="4 5">
    <name type="scientific">Dichanthelium oligosanthes</name>
    <dbReference type="NCBI Taxonomy" id="888268"/>
    <lineage>
        <taxon>Eukaryota</taxon>
        <taxon>Viridiplantae</taxon>
        <taxon>Streptophyta</taxon>
        <taxon>Embryophyta</taxon>
        <taxon>Tracheophyta</taxon>
        <taxon>Spermatophyta</taxon>
        <taxon>Magnoliopsida</taxon>
        <taxon>Liliopsida</taxon>
        <taxon>Poales</taxon>
        <taxon>Poaceae</taxon>
        <taxon>PACMAD clade</taxon>
        <taxon>Panicoideae</taxon>
        <taxon>Panicodae</taxon>
        <taxon>Paniceae</taxon>
        <taxon>Dichantheliinae</taxon>
        <taxon>Dichanthelium</taxon>
    </lineage>
</organism>
<evidence type="ECO:0000256" key="2">
    <source>
        <dbReference type="SAM" id="MobiDB-lite"/>
    </source>
</evidence>
<reference evidence="4 5" key="1">
    <citation type="submission" date="2016-09" db="EMBL/GenBank/DDBJ databases">
        <title>The draft genome of Dichanthelium oligosanthes: A C3 panicoid grass species.</title>
        <authorList>
            <person name="Studer A.J."/>
            <person name="Schnable J.C."/>
            <person name="Brutnell T.P."/>
        </authorList>
    </citation>
    <scope>NUCLEOTIDE SEQUENCE [LARGE SCALE GENOMIC DNA]</scope>
    <source>
        <strain evidence="5">cv. Kellogg 1175</strain>
        <tissue evidence="4">Leaf</tissue>
    </source>
</reference>
<keyword evidence="5" id="KW-1185">Reference proteome</keyword>
<dbReference type="AlphaFoldDB" id="A0A1E5W271"/>
<gene>
    <name evidence="4" type="ORF">BAE44_0007494</name>
</gene>
<evidence type="ECO:0000313" key="4">
    <source>
        <dbReference type="EMBL" id="OEL31484.1"/>
    </source>
</evidence>
<sequence>MEEAVSKGALIVSCSSENTATAEDKRLLRLAGPLVASCILQNAVQMVSIMFVSHLGELPLAGASLAISLANVTGFSILVGMASALNTLCRQAFGAQRYSLLGVYRLPAVRHGGAGARVRPDHRRLSQRRQHPPPHRPGQGDLCGGRRLRTVADRVSCPVRPARVLHSGPAGMGAKGAELSSAVAYCVNLATLCLYVRISGACKRTWTAFSMEAFRALGQYTDLAIPSAMMLCLEWWSFELVILLSGLLPNPKLETSVLSICLNTSALTFKQ</sequence>
<name>A0A1E5W271_9POAL</name>
<protein>
    <submittedName>
        <fullName evidence="4">Protein DETOXIFICATION 17</fullName>
    </submittedName>
</protein>
<dbReference type="OrthoDB" id="2126698at2759"/>
<dbReference type="PANTHER" id="PTHR11206">
    <property type="entry name" value="MULTIDRUG RESISTANCE PROTEIN"/>
    <property type="match status" value="1"/>
</dbReference>
<feature type="transmembrane region" description="Helical" evidence="3">
    <location>
        <begin position="34"/>
        <end position="53"/>
    </location>
</feature>
<evidence type="ECO:0000256" key="3">
    <source>
        <dbReference type="SAM" id="Phobius"/>
    </source>
</evidence>
<keyword evidence="3" id="KW-1133">Transmembrane helix</keyword>
<comment type="caution">
    <text evidence="4">The sequence shown here is derived from an EMBL/GenBank/DDBJ whole genome shotgun (WGS) entry which is preliminary data.</text>
</comment>
<dbReference type="InterPro" id="IPR002528">
    <property type="entry name" value="MATE_fam"/>
</dbReference>
<dbReference type="GO" id="GO:0042910">
    <property type="term" value="F:xenobiotic transmembrane transporter activity"/>
    <property type="evidence" value="ECO:0007669"/>
    <property type="project" value="InterPro"/>
</dbReference>
<feature type="compositionally biased region" description="Basic residues" evidence="2">
    <location>
        <begin position="120"/>
        <end position="134"/>
    </location>
</feature>
<keyword evidence="3" id="KW-0472">Membrane</keyword>
<dbReference type="EMBL" id="LWDX02023289">
    <property type="protein sequence ID" value="OEL31484.1"/>
    <property type="molecule type" value="Genomic_DNA"/>
</dbReference>